<reference evidence="1 2" key="1">
    <citation type="journal article" date="2013" name="BMC Genomics">
        <title>Reconstruction of the lipid metabolism for the microalga Monoraphidium neglectum from its genome sequence reveals characteristics suitable for biofuel production.</title>
        <authorList>
            <person name="Bogen C."/>
            <person name="Al-Dilaimi A."/>
            <person name="Albersmeier A."/>
            <person name="Wichmann J."/>
            <person name="Grundmann M."/>
            <person name="Rupp O."/>
            <person name="Lauersen K.J."/>
            <person name="Blifernez-Klassen O."/>
            <person name="Kalinowski J."/>
            <person name="Goesmann A."/>
            <person name="Mussgnug J.H."/>
            <person name="Kruse O."/>
        </authorList>
    </citation>
    <scope>NUCLEOTIDE SEQUENCE [LARGE SCALE GENOMIC DNA]</scope>
    <source>
        <strain evidence="1 2">SAG 48.87</strain>
    </source>
</reference>
<protein>
    <submittedName>
        <fullName evidence="1">Uncharacterized protein</fullName>
    </submittedName>
</protein>
<dbReference type="RefSeq" id="XP_013899084.1">
    <property type="nucleotide sequence ID" value="XM_014043630.1"/>
</dbReference>
<dbReference type="EMBL" id="KK101661">
    <property type="protein sequence ID" value="KIZ00065.1"/>
    <property type="molecule type" value="Genomic_DNA"/>
</dbReference>
<organism evidence="1 2">
    <name type="scientific">Monoraphidium neglectum</name>
    <dbReference type="NCBI Taxonomy" id="145388"/>
    <lineage>
        <taxon>Eukaryota</taxon>
        <taxon>Viridiplantae</taxon>
        <taxon>Chlorophyta</taxon>
        <taxon>core chlorophytes</taxon>
        <taxon>Chlorophyceae</taxon>
        <taxon>CS clade</taxon>
        <taxon>Sphaeropleales</taxon>
        <taxon>Selenastraceae</taxon>
        <taxon>Monoraphidium</taxon>
    </lineage>
</organism>
<name>A0A0D2M9T8_9CHLO</name>
<dbReference type="KEGG" id="mng:MNEG_7893"/>
<evidence type="ECO:0000313" key="1">
    <source>
        <dbReference type="EMBL" id="KIZ00065.1"/>
    </source>
</evidence>
<keyword evidence="2" id="KW-1185">Reference proteome</keyword>
<accession>A0A0D2M9T8</accession>
<dbReference type="AlphaFoldDB" id="A0A0D2M9T8"/>
<sequence length="70" mass="7629">MQRRGLLRALSLVANARSQPTAGAGRVLGWQQHQLVPGTGLGLGPLLRRRFLSSAFQGEARDIPRDPARQ</sequence>
<dbReference type="Proteomes" id="UP000054498">
    <property type="component" value="Unassembled WGS sequence"/>
</dbReference>
<dbReference type="GeneID" id="25740769"/>
<proteinExistence type="predicted"/>
<feature type="non-terminal residue" evidence="1">
    <location>
        <position position="70"/>
    </location>
</feature>
<gene>
    <name evidence="1" type="ORF">MNEG_7893</name>
</gene>
<evidence type="ECO:0000313" key="2">
    <source>
        <dbReference type="Proteomes" id="UP000054498"/>
    </source>
</evidence>